<dbReference type="SMART" id="SM00564">
    <property type="entry name" value="PQQ"/>
    <property type="match status" value="7"/>
</dbReference>
<dbReference type="EMBL" id="CP113517">
    <property type="protein sequence ID" value="WAR45443.1"/>
    <property type="molecule type" value="Genomic_DNA"/>
</dbReference>
<sequence>MLTTELKTLRYLWLVLACLPLLSGCAGLDAGRDLISGLSDTIFGEDDTSDPPAVLTEYQAELQVEVLWKASVGDGADKQFLKLIPAVQADRIYAADREGTLQARSTLNGDLIWESSSELAYSAGPGLGRDVLVMGCTSGEVVAYDIATGAQKWQTTVPSEVQAVPVIAKGIVIIRTTDGKVIALREADGSQVWLAENSVPALSIRGAGAPIVIDDSVMAGSANGKMQALQLSDGKSLWEATIAMPTGRSEVERLVDLDVDPVANRGAIYVSSFTGGTVSLSEVDGDVIWRNQDISSHAGISADFRYLYITDVHSEVSQLDQRNGASLWKQKELHNRQLTAPIVYDNYVVVGDFEGYVHWLSTSDGRMLGRTQITSSPIEAKPVIVDGTVYIYAKDGTLAALKAR</sequence>
<evidence type="ECO:0000313" key="6">
    <source>
        <dbReference type="EMBL" id="WAR45443.1"/>
    </source>
</evidence>
<evidence type="ECO:0000256" key="4">
    <source>
        <dbReference type="HAMAP-Rule" id="MF_00923"/>
    </source>
</evidence>
<dbReference type="PANTHER" id="PTHR34512:SF30">
    <property type="entry name" value="OUTER MEMBRANE PROTEIN ASSEMBLY FACTOR BAMB"/>
    <property type="match status" value="1"/>
</dbReference>
<dbReference type="PANTHER" id="PTHR34512">
    <property type="entry name" value="CELL SURFACE PROTEIN"/>
    <property type="match status" value="1"/>
</dbReference>
<dbReference type="RefSeq" id="WP_255190410.1">
    <property type="nucleotide sequence ID" value="NZ_CP113517.1"/>
</dbReference>
<organism evidence="6 7">
    <name type="scientific">Methylomonas rapida</name>
    <dbReference type="NCBI Taxonomy" id="2963939"/>
    <lineage>
        <taxon>Bacteria</taxon>
        <taxon>Pseudomonadati</taxon>
        <taxon>Pseudomonadota</taxon>
        <taxon>Gammaproteobacteria</taxon>
        <taxon>Methylococcales</taxon>
        <taxon>Methylococcaceae</taxon>
        <taxon>Methylomonas</taxon>
    </lineage>
</organism>
<reference evidence="6" key="1">
    <citation type="submission" date="2022-11" db="EMBL/GenBank/DDBJ databases">
        <title>Methylomonas rapida sp. nov., Carotenoid-Producing Obligate Methanotrophs with High Growth Characteristics and Biotechnological Potential.</title>
        <authorList>
            <person name="Tikhonova E.N."/>
            <person name="Suleimanov R.Z."/>
            <person name="Miroshnikov K."/>
            <person name="Oshkin I.Y."/>
            <person name="Belova S.E."/>
            <person name="Danilova O.V."/>
            <person name="Ashikhmin A."/>
            <person name="Konopkin A."/>
            <person name="But S.Y."/>
            <person name="Khmelenina V.N."/>
            <person name="Kuznetsov N."/>
            <person name="Pimenov N.V."/>
            <person name="Dedysh S.N."/>
        </authorList>
    </citation>
    <scope>NUCLEOTIDE SEQUENCE</scope>
    <source>
        <strain evidence="6">MP1</strain>
    </source>
</reference>
<comment type="subunit">
    <text evidence="4">Part of the Bam complex.</text>
</comment>
<dbReference type="InterPro" id="IPR002372">
    <property type="entry name" value="PQQ_rpt_dom"/>
</dbReference>
<keyword evidence="2 4" id="KW-0472">Membrane</keyword>
<keyword evidence="1 4" id="KW-0732">Signal</keyword>
<name>A0ABY7GLR3_9GAMM</name>
<keyword evidence="3 4" id="KW-0998">Cell outer membrane</keyword>
<dbReference type="Proteomes" id="UP001162780">
    <property type="component" value="Chromosome"/>
</dbReference>
<dbReference type="InterPro" id="IPR017687">
    <property type="entry name" value="BamB"/>
</dbReference>
<dbReference type="Gene3D" id="2.130.10.10">
    <property type="entry name" value="YVTN repeat-like/Quinoprotein amine dehydrogenase"/>
    <property type="match status" value="1"/>
</dbReference>
<dbReference type="InterPro" id="IPR018391">
    <property type="entry name" value="PQQ_b-propeller_rpt"/>
</dbReference>
<proteinExistence type="inferred from homology"/>
<dbReference type="PROSITE" id="PS51257">
    <property type="entry name" value="PROKAR_LIPOPROTEIN"/>
    <property type="match status" value="1"/>
</dbReference>
<dbReference type="HAMAP" id="MF_00923">
    <property type="entry name" value="OM_assembly_BamB"/>
    <property type="match status" value="1"/>
</dbReference>
<evidence type="ECO:0000256" key="1">
    <source>
        <dbReference type="ARBA" id="ARBA00022729"/>
    </source>
</evidence>
<comment type="subcellular location">
    <subcellularLocation>
        <location evidence="4">Cell outer membrane</location>
        <topology evidence="4">Lipid-anchor</topology>
    </subcellularLocation>
</comment>
<dbReference type="InterPro" id="IPR015943">
    <property type="entry name" value="WD40/YVTN_repeat-like_dom_sf"/>
</dbReference>
<comment type="similarity">
    <text evidence="4">Belongs to the BamB family.</text>
</comment>
<evidence type="ECO:0000256" key="2">
    <source>
        <dbReference type="ARBA" id="ARBA00023136"/>
    </source>
</evidence>
<protein>
    <recommendedName>
        <fullName evidence="4">Outer membrane protein assembly factor BamB</fullName>
    </recommendedName>
</protein>
<keyword evidence="4" id="KW-0564">Palmitate</keyword>
<comment type="function">
    <text evidence="4">Part of the outer membrane protein assembly complex, which is involved in assembly and insertion of beta-barrel proteins into the outer membrane.</text>
</comment>
<keyword evidence="7" id="KW-1185">Reference proteome</keyword>
<accession>A0ABY7GLR3</accession>
<evidence type="ECO:0000256" key="3">
    <source>
        <dbReference type="ARBA" id="ARBA00023237"/>
    </source>
</evidence>
<gene>
    <name evidence="4 6" type="primary">bamB</name>
    <name evidence="6" type="ORF">NM686_002725</name>
</gene>
<evidence type="ECO:0000259" key="5">
    <source>
        <dbReference type="Pfam" id="PF13360"/>
    </source>
</evidence>
<keyword evidence="4" id="KW-0449">Lipoprotein</keyword>
<dbReference type="InterPro" id="IPR011047">
    <property type="entry name" value="Quinoprotein_ADH-like_sf"/>
</dbReference>
<dbReference type="Pfam" id="PF13360">
    <property type="entry name" value="PQQ_2"/>
    <property type="match status" value="1"/>
</dbReference>
<feature type="domain" description="Pyrrolo-quinoline quinone repeat" evidence="5">
    <location>
        <begin position="98"/>
        <end position="330"/>
    </location>
</feature>
<dbReference type="NCBIfam" id="TIGR03300">
    <property type="entry name" value="assembly_YfgL"/>
    <property type="match status" value="1"/>
</dbReference>
<evidence type="ECO:0000313" key="7">
    <source>
        <dbReference type="Proteomes" id="UP001162780"/>
    </source>
</evidence>
<dbReference type="SUPFAM" id="SSF50998">
    <property type="entry name" value="Quinoprotein alcohol dehydrogenase-like"/>
    <property type="match status" value="1"/>
</dbReference>